<geneLocation type="mitochondrion" evidence="2"/>
<name>A0A8F0FET7_9PHAE</name>
<feature type="transmembrane region" description="Helical" evidence="1">
    <location>
        <begin position="6"/>
        <end position="26"/>
    </location>
</feature>
<keyword evidence="2" id="KW-0496">Mitochondrion</keyword>
<proteinExistence type="predicted"/>
<accession>A0A8F0FET7</accession>
<dbReference type="AlphaFoldDB" id="A0A8F0FET7"/>
<evidence type="ECO:0000313" key="2">
    <source>
        <dbReference type="EMBL" id="QWK44906.1"/>
    </source>
</evidence>
<protein>
    <submittedName>
        <fullName evidence="2">Uncharacterized protein</fullName>
    </submittedName>
</protein>
<gene>
    <name evidence="2" type="primary">orf40</name>
</gene>
<keyword evidence="1" id="KW-0472">Membrane</keyword>
<sequence>MRISYLQLFIIICLSILFVSDFPKLANKLKQKIKSYKENK</sequence>
<reference evidence="2" key="1">
    <citation type="journal article" date="2021" name="Genome Biol. Evol.">
        <title>Genomic rearrangements and sequence evolution across brown algal organelles.</title>
        <authorList>
            <person name="Starko S."/>
            <person name="Bringloe T.T."/>
            <person name="Gomez M.S."/>
            <person name="Darby H."/>
            <person name="Graham S.W."/>
            <person name="Martone P.T."/>
        </authorList>
    </citation>
    <scope>NUCLEOTIDE SEQUENCE</scope>
</reference>
<evidence type="ECO:0000256" key="1">
    <source>
        <dbReference type="SAM" id="Phobius"/>
    </source>
</evidence>
<organism evidence="2">
    <name type="scientific">Pseudochorda nagaii</name>
    <dbReference type="NCBI Taxonomy" id="74379"/>
    <lineage>
        <taxon>Eukaryota</taxon>
        <taxon>Sar</taxon>
        <taxon>Stramenopiles</taxon>
        <taxon>Ochrophyta</taxon>
        <taxon>PX clade</taxon>
        <taxon>Phaeophyceae</taxon>
        <taxon>Laminariales</taxon>
        <taxon>Pseudochordaceae</taxon>
        <taxon>Pseudochorda</taxon>
    </lineage>
</organism>
<keyword evidence="1" id="KW-1133">Transmembrane helix</keyword>
<dbReference type="EMBL" id="MZ156063">
    <property type="protein sequence ID" value="QWK44906.1"/>
    <property type="molecule type" value="Genomic_DNA"/>
</dbReference>
<keyword evidence="1" id="KW-0812">Transmembrane</keyword>